<dbReference type="PIRSF" id="PIRSF037495">
    <property type="entry name" value="Opine_OX_OoxA/HcnB"/>
    <property type="match status" value="1"/>
</dbReference>
<dbReference type="InterPro" id="IPR007419">
    <property type="entry name" value="BFD-like_2Fe2S-bd_dom"/>
</dbReference>
<evidence type="ECO:0000256" key="1">
    <source>
        <dbReference type="ARBA" id="ARBA00023002"/>
    </source>
</evidence>
<proteinExistence type="predicted"/>
<accession>A0AAU7JLJ2</accession>
<dbReference type="Gene3D" id="1.10.10.1100">
    <property type="entry name" value="BFD-like [2Fe-2S]-binding domain"/>
    <property type="match status" value="1"/>
</dbReference>
<feature type="domain" description="BFD-like [2Fe-2S]-binding" evidence="2">
    <location>
        <begin position="372"/>
        <end position="423"/>
    </location>
</feature>
<dbReference type="PRINTS" id="PR00368">
    <property type="entry name" value="FADPNR"/>
</dbReference>
<reference evidence="4" key="1">
    <citation type="submission" date="2024-05" db="EMBL/GenBank/DDBJ databases">
        <authorList>
            <person name="Kim S."/>
            <person name="Heo J."/>
            <person name="Choi H."/>
            <person name="Choi Y."/>
            <person name="Kwon S.-W."/>
            <person name="Kim Y."/>
        </authorList>
    </citation>
    <scope>NUCLEOTIDE SEQUENCE</scope>
    <source>
        <strain evidence="4">KACC 23698</strain>
    </source>
</reference>
<keyword evidence="1 4" id="KW-0560">Oxidoreductase</keyword>
<name>A0AAU7JLJ2_9HYPH</name>
<dbReference type="SUPFAM" id="SSF51905">
    <property type="entry name" value="FAD/NAD(P)-binding domain"/>
    <property type="match status" value="1"/>
</dbReference>
<dbReference type="PRINTS" id="PR00411">
    <property type="entry name" value="PNDRDTASEI"/>
</dbReference>
<dbReference type="InterPro" id="IPR017224">
    <property type="entry name" value="Opine_Oxase_asu/HCN_bsu"/>
</dbReference>
<dbReference type="EC" id="1.-.-.-" evidence="4"/>
<dbReference type="Gene3D" id="3.50.50.60">
    <property type="entry name" value="FAD/NAD(P)-binding domain"/>
    <property type="match status" value="2"/>
</dbReference>
<dbReference type="CDD" id="cd19946">
    <property type="entry name" value="GlpA-like_Fer2_BFD-like"/>
    <property type="match status" value="1"/>
</dbReference>
<feature type="domain" description="FAD/NAD(P)-binding" evidence="3">
    <location>
        <begin position="8"/>
        <end position="304"/>
    </location>
</feature>
<gene>
    <name evidence="4" type="ORF">ABEG18_10615</name>
</gene>
<dbReference type="AlphaFoldDB" id="A0AAU7JLJ2"/>
<dbReference type="Pfam" id="PF04324">
    <property type="entry name" value="Fer2_BFD"/>
    <property type="match status" value="1"/>
</dbReference>
<dbReference type="PANTHER" id="PTHR42949">
    <property type="entry name" value="ANAEROBIC GLYCEROL-3-PHOSPHATE DEHYDROGENASE SUBUNIT B"/>
    <property type="match status" value="1"/>
</dbReference>
<dbReference type="EMBL" id="CP157484">
    <property type="protein sequence ID" value="XBO41183.1"/>
    <property type="molecule type" value="Genomic_DNA"/>
</dbReference>
<dbReference type="InterPro" id="IPR041854">
    <property type="entry name" value="BFD-like_2Fe2S-bd_dom_sf"/>
</dbReference>
<evidence type="ECO:0000259" key="3">
    <source>
        <dbReference type="Pfam" id="PF07992"/>
    </source>
</evidence>
<dbReference type="InterPro" id="IPR051691">
    <property type="entry name" value="Metab_Enz_Cyan_OpOx_G3PDH"/>
</dbReference>
<dbReference type="InterPro" id="IPR036188">
    <property type="entry name" value="FAD/NAD-bd_sf"/>
</dbReference>
<organism evidence="4">
    <name type="scientific">Alsobacter sp. KACC 23698</name>
    <dbReference type="NCBI Taxonomy" id="3149229"/>
    <lineage>
        <taxon>Bacteria</taxon>
        <taxon>Pseudomonadati</taxon>
        <taxon>Pseudomonadota</taxon>
        <taxon>Alphaproteobacteria</taxon>
        <taxon>Hyphomicrobiales</taxon>
        <taxon>Alsobacteraceae</taxon>
        <taxon>Alsobacter</taxon>
    </lineage>
</organism>
<evidence type="ECO:0000313" key="4">
    <source>
        <dbReference type="EMBL" id="XBO41183.1"/>
    </source>
</evidence>
<dbReference type="Pfam" id="PF07992">
    <property type="entry name" value="Pyr_redox_2"/>
    <property type="match status" value="1"/>
</dbReference>
<dbReference type="PANTHER" id="PTHR42949:SF3">
    <property type="entry name" value="ANAEROBIC GLYCEROL-3-PHOSPHATE DEHYDROGENASE SUBUNIT B"/>
    <property type="match status" value="1"/>
</dbReference>
<evidence type="ECO:0000259" key="2">
    <source>
        <dbReference type="Pfam" id="PF04324"/>
    </source>
</evidence>
<sequence length="460" mass="47290">MSGTPPCVVVVGAGPAGIRAAETLAAAGLVPVVIDEGVRAGGQIYRRPPDGFKRPPGTLYGSEVGKAVALHAAFDAMAAAGRLQHRSGSSVLAVADGRVQVLGPEGASWMAFDRLILATGATDRLAPVPGWEHAGVYSLGAMQIALKAQGAAFGRRMVLAGSGPLLTLLASQLLKAGAGVAAVLDTAPLGAQLRCCPGLLSRPALALRGVAMRATLGRLYHPGAQLVAIDTDDQGPASIRWRDAAGRERHTPCDAVGLGWHLRPETLLAELAGCAFDWDEAWRQWLPRGDAFGRAAPGVYLAGDGYRLLGADGAEVSGRLAASACLSDLGLPAPDASRDIKRLSRIKAFAKGVARAFPWPAGMVSALPDQAVVCRCEAVTAGSIREAVVHGGAEANRAKSICRAGMGRCQGRYCQLSSAEIIAATVGFSSPEAVGRLRGQAPARPAPVWALAAEAPAETP</sequence>
<dbReference type="GO" id="GO:0016491">
    <property type="term" value="F:oxidoreductase activity"/>
    <property type="evidence" value="ECO:0007669"/>
    <property type="project" value="UniProtKB-KW"/>
</dbReference>
<dbReference type="InterPro" id="IPR023753">
    <property type="entry name" value="FAD/NAD-binding_dom"/>
</dbReference>
<protein>
    <submittedName>
        <fullName evidence="4">FAD/NAD(P)-binding oxidoreductase</fullName>
        <ecNumber evidence="4">1.-.-.-</ecNumber>
    </submittedName>
</protein>